<keyword evidence="4" id="KW-1185">Reference proteome</keyword>
<dbReference type="InterPro" id="IPR052799">
    <property type="entry name" value="Rho_GAP_Regulators"/>
</dbReference>
<dbReference type="Gene3D" id="1.10.555.10">
    <property type="entry name" value="Rho GTPase activation protein"/>
    <property type="match status" value="1"/>
</dbReference>
<evidence type="ECO:0000313" key="4">
    <source>
        <dbReference type="Proteomes" id="UP000245207"/>
    </source>
</evidence>
<proteinExistence type="predicted"/>
<dbReference type="PANTHER" id="PTHR46265:SF20">
    <property type="entry name" value="RHO GTPASE ACTIVATION PROTEIN, PH DOMAIN-LIKE, TERNARY COMPLEX FACTOR MIP1, LEUCINE-ZIPPER-RELATED"/>
    <property type="match status" value="1"/>
</dbReference>
<feature type="coiled-coil region" evidence="1">
    <location>
        <begin position="55"/>
        <end position="98"/>
    </location>
</feature>
<sequence length="231" mass="26207">MFESDTPCGRSENKVSNVITQPTVYDREKNTTQQLKTSKTPSSVHCCQFQVHLPTNKVKNLKRQLKDQAKVAQERELAAQEQKEAVEERERAAEEQVKYIYAFLIILDLASTGTPSMYQGACPYVHWELPYFLALPFLYFQFVLLELSSSPVPASCGKALLQAYRTDWGSRVNNMRAAICDTFPKPNRRLLQRILMTMEVVAENKDVNHMSLPAVATCTYVATTSSTPFGW</sequence>
<name>A0A2U1KJM4_ARTAN</name>
<organism evidence="3 4">
    <name type="scientific">Artemisia annua</name>
    <name type="common">Sweet wormwood</name>
    <dbReference type="NCBI Taxonomy" id="35608"/>
    <lineage>
        <taxon>Eukaryota</taxon>
        <taxon>Viridiplantae</taxon>
        <taxon>Streptophyta</taxon>
        <taxon>Embryophyta</taxon>
        <taxon>Tracheophyta</taxon>
        <taxon>Spermatophyta</taxon>
        <taxon>Magnoliopsida</taxon>
        <taxon>eudicotyledons</taxon>
        <taxon>Gunneridae</taxon>
        <taxon>Pentapetalae</taxon>
        <taxon>asterids</taxon>
        <taxon>campanulids</taxon>
        <taxon>Asterales</taxon>
        <taxon>Asteraceae</taxon>
        <taxon>Asteroideae</taxon>
        <taxon>Anthemideae</taxon>
        <taxon>Artemisiinae</taxon>
        <taxon>Artemisia</taxon>
    </lineage>
</organism>
<dbReference type="InterPro" id="IPR008936">
    <property type="entry name" value="Rho_GTPase_activation_prot"/>
</dbReference>
<dbReference type="EMBL" id="PKPP01017419">
    <property type="protein sequence ID" value="PWA36974.1"/>
    <property type="molecule type" value="Genomic_DNA"/>
</dbReference>
<dbReference type="AlphaFoldDB" id="A0A2U1KJM4"/>
<reference evidence="3 4" key="1">
    <citation type="journal article" date="2018" name="Mol. Plant">
        <title>The genome of Artemisia annua provides insight into the evolution of Asteraceae family and artemisinin biosynthesis.</title>
        <authorList>
            <person name="Shen Q."/>
            <person name="Zhang L."/>
            <person name="Liao Z."/>
            <person name="Wang S."/>
            <person name="Yan T."/>
            <person name="Shi P."/>
            <person name="Liu M."/>
            <person name="Fu X."/>
            <person name="Pan Q."/>
            <person name="Wang Y."/>
            <person name="Lv Z."/>
            <person name="Lu X."/>
            <person name="Zhang F."/>
            <person name="Jiang W."/>
            <person name="Ma Y."/>
            <person name="Chen M."/>
            <person name="Hao X."/>
            <person name="Li L."/>
            <person name="Tang Y."/>
            <person name="Lv G."/>
            <person name="Zhou Y."/>
            <person name="Sun X."/>
            <person name="Brodelius P.E."/>
            <person name="Rose J.K.C."/>
            <person name="Tang K."/>
        </authorList>
    </citation>
    <scope>NUCLEOTIDE SEQUENCE [LARGE SCALE GENOMIC DNA]</scope>
    <source>
        <strain evidence="4">cv. Huhao1</strain>
        <tissue evidence="3">Leaf</tissue>
    </source>
</reference>
<evidence type="ECO:0000313" key="3">
    <source>
        <dbReference type="EMBL" id="PWA36974.1"/>
    </source>
</evidence>
<dbReference type="STRING" id="35608.A0A2U1KJM4"/>
<accession>A0A2U1KJM4</accession>
<comment type="caution">
    <text evidence="3">The sequence shown here is derived from an EMBL/GenBank/DDBJ whole genome shotgun (WGS) entry which is preliminary data.</text>
</comment>
<keyword evidence="1" id="KW-0175">Coiled coil</keyword>
<dbReference type="PANTHER" id="PTHR46265">
    <property type="entry name" value="RHO GTPASE-ACTIVATING PROTEIN 7"/>
    <property type="match status" value="1"/>
</dbReference>
<dbReference type="GO" id="GO:0007165">
    <property type="term" value="P:signal transduction"/>
    <property type="evidence" value="ECO:0007669"/>
    <property type="project" value="InterPro"/>
</dbReference>
<gene>
    <name evidence="3" type="ORF">CTI12_AA594870</name>
</gene>
<dbReference type="InterPro" id="IPR000198">
    <property type="entry name" value="RhoGAP_dom"/>
</dbReference>
<protein>
    <submittedName>
        <fullName evidence="3">Rho GTPase activation protein, PH domain-like, Ternary complex factor MIP1, leucine-zipper</fullName>
    </submittedName>
</protein>
<feature type="domain" description="Rho-GAP" evidence="2">
    <location>
        <begin position="144"/>
        <end position="218"/>
    </location>
</feature>
<evidence type="ECO:0000256" key="1">
    <source>
        <dbReference type="SAM" id="Coils"/>
    </source>
</evidence>
<dbReference type="Pfam" id="PF00620">
    <property type="entry name" value="RhoGAP"/>
    <property type="match status" value="1"/>
</dbReference>
<dbReference type="SUPFAM" id="SSF48350">
    <property type="entry name" value="GTPase activation domain, GAP"/>
    <property type="match status" value="1"/>
</dbReference>
<dbReference type="Proteomes" id="UP000245207">
    <property type="component" value="Unassembled WGS sequence"/>
</dbReference>
<evidence type="ECO:0000259" key="2">
    <source>
        <dbReference type="Pfam" id="PF00620"/>
    </source>
</evidence>